<sequence length="451" mass="51474">MTLYLVSPSPPTGNNRRIELTGNDLWFIARIDNVFVYPSDLNVDRFREALGRALSLWPLISGRFLLLDGDHYVIEMSDNPIPISLTDNTELTKWSLDSNVVIETTQNPLLPFLDEVQNEKLLRGFPPEPLFRLKLTRIVQSGEWIMGASWAHMLGDTAACLGFLNTISRLYQQMEPLKPLPVFERRLWREDEADQSLLPIMKPLRDGGTIEKMMENFMADQVTHRQVNMCFSAEQLAKLRTLAGGTSVTTQDALSAYIILTLNNNYFESDDQLILRSNTVASCRGVSDSITPPGLVANAVFIILSEDFDDPRSLSSIAKAIRRSIVRARDVKFLETWLATADGLMKKMARENRLISMDYYSNEIVVNSNFRYDWAGLVDFGHTDKCRFYTSGTSALYVRVFRLNPVNDGTQWLSRDRDGAEVAFRVKKDMKKKFIDAWKKDINENFTNVRI</sequence>
<keyword evidence="4" id="KW-1185">Reference proteome</keyword>
<dbReference type="PANTHER" id="PTHR31642">
    <property type="entry name" value="TRICHOTHECENE 3-O-ACETYLTRANSFERASE"/>
    <property type="match status" value="1"/>
</dbReference>
<dbReference type="Proteomes" id="UP000663829">
    <property type="component" value="Unassembled WGS sequence"/>
</dbReference>
<dbReference type="EMBL" id="CAJNOQ010000977">
    <property type="protein sequence ID" value="CAF0856682.1"/>
    <property type="molecule type" value="Genomic_DNA"/>
</dbReference>
<evidence type="ECO:0000313" key="4">
    <source>
        <dbReference type="Proteomes" id="UP000663829"/>
    </source>
</evidence>
<dbReference type="AlphaFoldDB" id="A0A813WED1"/>
<dbReference type="Gene3D" id="3.30.559.10">
    <property type="entry name" value="Chloramphenicol acetyltransferase-like domain"/>
    <property type="match status" value="2"/>
</dbReference>
<evidence type="ECO:0000313" key="2">
    <source>
        <dbReference type="EMBL" id="CAF0856682.1"/>
    </source>
</evidence>
<dbReference type="InterPro" id="IPR023213">
    <property type="entry name" value="CAT-like_dom_sf"/>
</dbReference>
<dbReference type="PANTHER" id="PTHR31642:SF310">
    <property type="entry name" value="FATTY ALCOHOL:CAFFEOYL-COA ACYLTRANSFERASE"/>
    <property type="match status" value="1"/>
</dbReference>
<dbReference type="InterPro" id="IPR050317">
    <property type="entry name" value="Plant_Fungal_Acyltransferase"/>
</dbReference>
<evidence type="ECO:0000313" key="3">
    <source>
        <dbReference type="EMBL" id="CAF3644447.1"/>
    </source>
</evidence>
<accession>A0A813WED1</accession>
<dbReference type="GO" id="GO:0016747">
    <property type="term" value="F:acyltransferase activity, transferring groups other than amino-acyl groups"/>
    <property type="evidence" value="ECO:0007669"/>
    <property type="project" value="TreeGrafter"/>
</dbReference>
<organism evidence="2 4">
    <name type="scientific">Didymodactylos carnosus</name>
    <dbReference type="NCBI Taxonomy" id="1234261"/>
    <lineage>
        <taxon>Eukaryota</taxon>
        <taxon>Metazoa</taxon>
        <taxon>Spiralia</taxon>
        <taxon>Gnathifera</taxon>
        <taxon>Rotifera</taxon>
        <taxon>Eurotatoria</taxon>
        <taxon>Bdelloidea</taxon>
        <taxon>Philodinida</taxon>
        <taxon>Philodinidae</taxon>
        <taxon>Didymodactylos</taxon>
    </lineage>
</organism>
<dbReference type="Proteomes" id="UP000681722">
    <property type="component" value="Unassembled WGS sequence"/>
</dbReference>
<evidence type="ECO:0000256" key="1">
    <source>
        <dbReference type="ARBA" id="ARBA00022679"/>
    </source>
</evidence>
<comment type="caution">
    <text evidence="2">The sequence shown here is derived from an EMBL/GenBank/DDBJ whole genome shotgun (WGS) entry which is preliminary data.</text>
</comment>
<proteinExistence type="predicted"/>
<gene>
    <name evidence="2" type="ORF">GPM918_LOCUS6366</name>
    <name evidence="3" type="ORF">SRO942_LOCUS6366</name>
</gene>
<dbReference type="EMBL" id="CAJOBC010000977">
    <property type="protein sequence ID" value="CAF3644447.1"/>
    <property type="molecule type" value="Genomic_DNA"/>
</dbReference>
<reference evidence="2" key="1">
    <citation type="submission" date="2021-02" db="EMBL/GenBank/DDBJ databases">
        <authorList>
            <person name="Nowell W R."/>
        </authorList>
    </citation>
    <scope>NUCLEOTIDE SEQUENCE</scope>
</reference>
<dbReference type="OrthoDB" id="1862401at2759"/>
<keyword evidence="1" id="KW-0808">Transferase</keyword>
<dbReference type="SUPFAM" id="SSF52777">
    <property type="entry name" value="CoA-dependent acyltransferases"/>
    <property type="match status" value="1"/>
</dbReference>
<dbReference type="Pfam" id="PF02458">
    <property type="entry name" value="Transferase"/>
    <property type="match status" value="1"/>
</dbReference>
<protein>
    <submittedName>
        <fullName evidence="2">Uncharacterized protein</fullName>
    </submittedName>
</protein>
<name>A0A813WED1_9BILA</name>